<name>A0A512JLD1_9HYPH</name>
<comment type="caution">
    <text evidence="1">The sequence shown here is derived from an EMBL/GenBank/DDBJ whole genome shotgun (WGS) entry which is preliminary data.</text>
</comment>
<reference evidence="1 2" key="1">
    <citation type="submission" date="2019-07" db="EMBL/GenBank/DDBJ databases">
        <title>Whole genome shotgun sequence of Methylobacterium gnaphalii NBRC 107716.</title>
        <authorList>
            <person name="Hosoyama A."/>
            <person name="Uohara A."/>
            <person name="Ohji S."/>
            <person name="Ichikawa N."/>
        </authorList>
    </citation>
    <scope>NUCLEOTIDE SEQUENCE [LARGE SCALE GENOMIC DNA]</scope>
    <source>
        <strain evidence="1 2">NBRC 107716</strain>
    </source>
</reference>
<accession>A0A512JLD1</accession>
<dbReference type="Proteomes" id="UP000321750">
    <property type="component" value="Unassembled WGS sequence"/>
</dbReference>
<dbReference type="RefSeq" id="WP_170245971.1">
    <property type="nucleotide sequence ID" value="NZ_BJZV01000013.1"/>
</dbReference>
<sequence>MTFGACGGVLVMSGDARLNAAWKCIYTTGGETHHPDLLEEDRVWIALTEAGCRS</sequence>
<evidence type="ECO:0000313" key="1">
    <source>
        <dbReference type="EMBL" id="GEP10769.1"/>
    </source>
</evidence>
<protein>
    <submittedName>
        <fullName evidence="1">Uncharacterized protein</fullName>
    </submittedName>
</protein>
<organism evidence="1 2">
    <name type="scientific">Methylobacterium gnaphalii</name>
    <dbReference type="NCBI Taxonomy" id="1010610"/>
    <lineage>
        <taxon>Bacteria</taxon>
        <taxon>Pseudomonadati</taxon>
        <taxon>Pseudomonadota</taxon>
        <taxon>Alphaproteobacteria</taxon>
        <taxon>Hyphomicrobiales</taxon>
        <taxon>Methylobacteriaceae</taxon>
        <taxon>Methylobacterium</taxon>
    </lineage>
</organism>
<dbReference type="AlphaFoldDB" id="A0A512JLD1"/>
<gene>
    <name evidence="1" type="ORF">MGN01_26140</name>
</gene>
<proteinExistence type="predicted"/>
<evidence type="ECO:0000313" key="2">
    <source>
        <dbReference type="Proteomes" id="UP000321750"/>
    </source>
</evidence>
<dbReference type="EMBL" id="BJZV01000013">
    <property type="protein sequence ID" value="GEP10769.1"/>
    <property type="molecule type" value="Genomic_DNA"/>
</dbReference>
<keyword evidence="2" id="KW-1185">Reference proteome</keyword>